<protein>
    <recommendedName>
        <fullName evidence="5">Ribosomal protein L2</fullName>
    </recommendedName>
</protein>
<keyword evidence="4" id="KW-1185">Reference proteome</keyword>
<feature type="compositionally biased region" description="Basic residues" evidence="1">
    <location>
        <begin position="46"/>
        <end position="60"/>
    </location>
</feature>
<dbReference type="EMBL" id="BSYR01000056">
    <property type="protein sequence ID" value="GMJ10397.1"/>
    <property type="molecule type" value="Genomic_DNA"/>
</dbReference>
<dbReference type="GO" id="GO:0005840">
    <property type="term" value="C:ribosome"/>
    <property type="evidence" value="ECO:0007669"/>
    <property type="project" value="InterPro"/>
</dbReference>
<feature type="signal peptide" evidence="2">
    <location>
        <begin position="1"/>
        <end position="25"/>
    </location>
</feature>
<comment type="caution">
    <text evidence="3">The sequence shown here is derived from an EMBL/GenBank/DDBJ whole genome shotgun (WGS) entry which is preliminary data.</text>
</comment>
<dbReference type="Proteomes" id="UP001165190">
    <property type="component" value="Unassembled WGS sequence"/>
</dbReference>
<evidence type="ECO:0008006" key="5">
    <source>
        <dbReference type="Google" id="ProtNLM"/>
    </source>
</evidence>
<dbReference type="Gene3D" id="3.40.1120.10">
    <property type="entry name" value="Ribosomal protein l15e"/>
    <property type="match status" value="1"/>
</dbReference>
<evidence type="ECO:0000313" key="4">
    <source>
        <dbReference type="Proteomes" id="UP001165190"/>
    </source>
</evidence>
<evidence type="ECO:0000256" key="1">
    <source>
        <dbReference type="SAM" id="MobiDB-lite"/>
    </source>
</evidence>
<organism evidence="3 4">
    <name type="scientific">Hibiscus trionum</name>
    <name type="common">Flower of an hour</name>
    <dbReference type="NCBI Taxonomy" id="183268"/>
    <lineage>
        <taxon>Eukaryota</taxon>
        <taxon>Viridiplantae</taxon>
        <taxon>Streptophyta</taxon>
        <taxon>Embryophyta</taxon>
        <taxon>Tracheophyta</taxon>
        <taxon>Spermatophyta</taxon>
        <taxon>Magnoliopsida</taxon>
        <taxon>eudicotyledons</taxon>
        <taxon>Gunneridae</taxon>
        <taxon>Pentapetalae</taxon>
        <taxon>rosids</taxon>
        <taxon>malvids</taxon>
        <taxon>Malvales</taxon>
        <taxon>Malvaceae</taxon>
        <taxon>Malvoideae</taxon>
        <taxon>Hibiscus</taxon>
    </lineage>
</organism>
<feature type="compositionally biased region" description="Polar residues" evidence="1">
    <location>
        <begin position="61"/>
        <end position="72"/>
    </location>
</feature>
<feature type="chain" id="PRO_5040867182" description="Ribosomal protein L2" evidence="2">
    <location>
        <begin position="26"/>
        <end position="72"/>
    </location>
</feature>
<reference evidence="3" key="1">
    <citation type="submission" date="2023-05" db="EMBL/GenBank/DDBJ databases">
        <title>Genome and transcriptome analyses reveal genes involved in the formation of fine ridges on petal epidermal cells in Hibiscus trionum.</title>
        <authorList>
            <person name="Koshimizu S."/>
            <person name="Masuda S."/>
            <person name="Ishii T."/>
            <person name="Shirasu K."/>
            <person name="Hoshino A."/>
            <person name="Arita M."/>
        </authorList>
    </citation>
    <scope>NUCLEOTIDE SEQUENCE</scope>
    <source>
        <strain evidence="3">Hamamatsu line</strain>
    </source>
</reference>
<accession>A0A9W7JC12</accession>
<dbReference type="GO" id="GO:0003735">
    <property type="term" value="F:structural constituent of ribosome"/>
    <property type="evidence" value="ECO:0007669"/>
    <property type="project" value="InterPro"/>
</dbReference>
<gene>
    <name evidence="3" type="ORF">HRI_004708900</name>
</gene>
<sequence>MRYILLTSTLRLSWLVLHTMPSAMTQGLTGSAIQFISTASAGMKNRGLHHKNRPSRRATWKRNNTFSLRRYR</sequence>
<dbReference type="AlphaFoldDB" id="A0A9W7JC12"/>
<proteinExistence type="predicted"/>
<evidence type="ECO:0000256" key="2">
    <source>
        <dbReference type="SAM" id="SignalP"/>
    </source>
</evidence>
<dbReference type="InterPro" id="IPR024794">
    <property type="entry name" value="Rbsml_eL15_core_dom_sf"/>
</dbReference>
<name>A0A9W7JC12_HIBTR</name>
<feature type="region of interest" description="Disordered" evidence="1">
    <location>
        <begin position="44"/>
        <end position="72"/>
    </location>
</feature>
<evidence type="ECO:0000313" key="3">
    <source>
        <dbReference type="EMBL" id="GMJ10397.1"/>
    </source>
</evidence>
<keyword evidence="2" id="KW-0732">Signal</keyword>